<accession>A0A4C1T701</accession>
<gene>
    <name evidence="1" type="ORF">EVAR_5763_1</name>
</gene>
<reference evidence="1 2" key="1">
    <citation type="journal article" date="2019" name="Commun. Biol.">
        <title>The bagworm genome reveals a unique fibroin gene that provides high tensile strength.</title>
        <authorList>
            <person name="Kono N."/>
            <person name="Nakamura H."/>
            <person name="Ohtoshi R."/>
            <person name="Tomita M."/>
            <person name="Numata K."/>
            <person name="Arakawa K."/>
        </authorList>
    </citation>
    <scope>NUCLEOTIDE SEQUENCE [LARGE SCALE GENOMIC DNA]</scope>
</reference>
<dbReference type="Proteomes" id="UP000299102">
    <property type="component" value="Unassembled WGS sequence"/>
</dbReference>
<evidence type="ECO:0008006" key="3">
    <source>
        <dbReference type="Google" id="ProtNLM"/>
    </source>
</evidence>
<dbReference type="PANTHER" id="PTHR46060">
    <property type="entry name" value="MARINER MOS1 TRANSPOSASE-LIKE PROTEIN"/>
    <property type="match status" value="1"/>
</dbReference>
<evidence type="ECO:0000313" key="1">
    <source>
        <dbReference type="EMBL" id="GBP09330.1"/>
    </source>
</evidence>
<name>A0A4C1T701_EUMVA</name>
<evidence type="ECO:0000313" key="2">
    <source>
        <dbReference type="Proteomes" id="UP000299102"/>
    </source>
</evidence>
<sequence>MNLTRDNFRAIVFYDFCCHLSQKESCKRLRLAFHNEASPLVTSYNWFNEFKSGRTNLTDDREGRSAATTEDNISAVRLMIETNRRVTCQQIWTNLGIDMSQVYKILPEQLAVRKLCIRWILHNMTTIQKLCHVILCRDMMQRSVSGDSKAVYDIVTGDKNQNLLLRS</sequence>
<dbReference type="GO" id="GO:0003697">
    <property type="term" value="F:single-stranded DNA binding"/>
    <property type="evidence" value="ECO:0007669"/>
    <property type="project" value="TreeGrafter"/>
</dbReference>
<dbReference type="InterPro" id="IPR052709">
    <property type="entry name" value="Transposase-MT_Hybrid"/>
</dbReference>
<dbReference type="OrthoDB" id="10017160at2759"/>
<comment type="caution">
    <text evidence="1">The sequence shown here is derived from an EMBL/GenBank/DDBJ whole genome shotgun (WGS) entry which is preliminary data.</text>
</comment>
<dbReference type="GO" id="GO:0003690">
    <property type="term" value="F:double-stranded DNA binding"/>
    <property type="evidence" value="ECO:0007669"/>
    <property type="project" value="TreeGrafter"/>
</dbReference>
<dbReference type="EMBL" id="BGZK01000035">
    <property type="protein sequence ID" value="GBP09330.1"/>
    <property type="molecule type" value="Genomic_DNA"/>
</dbReference>
<dbReference type="GO" id="GO:0042800">
    <property type="term" value="F:histone H3K4 methyltransferase activity"/>
    <property type="evidence" value="ECO:0007669"/>
    <property type="project" value="TreeGrafter"/>
</dbReference>
<dbReference type="GO" id="GO:0000014">
    <property type="term" value="F:single-stranded DNA endodeoxyribonuclease activity"/>
    <property type="evidence" value="ECO:0007669"/>
    <property type="project" value="TreeGrafter"/>
</dbReference>
<dbReference type="PANTHER" id="PTHR46060:SF2">
    <property type="entry name" value="HISTONE-LYSINE N-METHYLTRANSFERASE SETMAR"/>
    <property type="match status" value="1"/>
</dbReference>
<dbReference type="AlphaFoldDB" id="A0A4C1T701"/>
<dbReference type="GO" id="GO:0000729">
    <property type="term" value="P:DNA double-strand break processing"/>
    <property type="evidence" value="ECO:0007669"/>
    <property type="project" value="TreeGrafter"/>
</dbReference>
<dbReference type="GO" id="GO:0035861">
    <property type="term" value="C:site of double-strand break"/>
    <property type="evidence" value="ECO:0007669"/>
    <property type="project" value="TreeGrafter"/>
</dbReference>
<dbReference type="GO" id="GO:0000793">
    <property type="term" value="C:condensed chromosome"/>
    <property type="evidence" value="ECO:0007669"/>
    <property type="project" value="TreeGrafter"/>
</dbReference>
<dbReference type="GO" id="GO:0005634">
    <property type="term" value="C:nucleus"/>
    <property type="evidence" value="ECO:0007669"/>
    <property type="project" value="TreeGrafter"/>
</dbReference>
<proteinExistence type="predicted"/>
<dbReference type="GO" id="GO:0031297">
    <property type="term" value="P:replication fork processing"/>
    <property type="evidence" value="ECO:0007669"/>
    <property type="project" value="TreeGrafter"/>
</dbReference>
<protein>
    <recommendedName>
        <fullName evidence="3">Mos1 transposase HTH domain-containing protein</fullName>
    </recommendedName>
</protein>
<dbReference type="GO" id="GO:0044774">
    <property type="term" value="P:mitotic DNA integrity checkpoint signaling"/>
    <property type="evidence" value="ECO:0007669"/>
    <property type="project" value="TreeGrafter"/>
</dbReference>
<dbReference type="STRING" id="151549.A0A4C1T701"/>
<keyword evidence="2" id="KW-1185">Reference proteome</keyword>
<dbReference type="GO" id="GO:0046975">
    <property type="term" value="F:histone H3K36 methyltransferase activity"/>
    <property type="evidence" value="ECO:0007669"/>
    <property type="project" value="TreeGrafter"/>
</dbReference>
<dbReference type="GO" id="GO:0015074">
    <property type="term" value="P:DNA integration"/>
    <property type="evidence" value="ECO:0007669"/>
    <property type="project" value="TreeGrafter"/>
</dbReference>
<dbReference type="GO" id="GO:0006303">
    <property type="term" value="P:double-strand break repair via nonhomologous end joining"/>
    <property type="evidence" value="ECO:0007669"/>
    <property type="project" value="TreeGrafter"/>
</dbReference>
<dbReference type="GO" id="GO:0044547">
    <property type="term" value="F:DNA topoisomerase binding"/>
    <property type="evidence" value="ECO:0007669"/>
    <property type="project" value="TreeGrafter"/>
</dbReference>
<organism evidence="1 2">
    <name type="scientific">Eumeta variegata</name>
    <name type="common">Bagworm moth</name>
    <name type="synonym">Eumeta japonica</name>
    <dbReference type="NCBI Taxonomy" id="151549"/>
    <lineage>
        <taxon>Eukaryota</taxon>
        <taxon>Metazoa</taxon>
        <taxon>Ecdysozoa</taxon>
        <taxon>Arthropoda</taxon>
        <taxon>Hexapoda</taxon>
        <taxon>Insecta</taxon>
        <taxon>Pterygota</taxon>
        <taxon>Neoptera</taxon>
        <taxon>Endopterygota</taxon>
        <taxon>Lepidoptera</taxon>
        <taxon>Glossata</taxon>
        <taxon>Ditrysia</taxon>
        <taxon>Tineoidea</taxon>
        <taxon>Psychidae</taxon>
        <taxon>Oiketicinae</taxon>
        <taxon>Eumeta</taxon>
    </lineage>
</organism>